<name>B2KAM9_ELUMP</name>
<dbReference type="RefSeq" id="WP_012414190.1">
    <property type="nucleotide sequence ID" value="NC_010644.1"/>
</dbReference>
<dbReference type="HOGENOM" id="CLU_749582_0_0_0"/>
<feature type="domain" description="Bacteriophage T5 Orf172 DNA-binding" evidence="1">
    <location>
        <begin position="9"/>
        <end position="84"/>
    </location>
</feature>
<evidence type="ECO:0000313" key="3">
    <source>
        <dbReference type="Proteomes" id="UP000001029"/>
    </source>
</evidence>
<accession>B2KAM9</accession>
<organism evidence="2 3">
    <name type="scientific">Elusimicrobium minutum (strain Pei191)</name>
    <dbReference type="NCBI Taxonomy" id="445932"/>
    <lineage>
        <taxon>Bacteria</taxon>
        <taxon>Pseudomonadati</taxon>
        <taxon>Elusimicrobiota</taxon>
        <taxon>Elusimicrobia</taxon>
        <taxon>Elusimicrobiales</taxon>
        <taxon>Elusimicrobiaceae</taxon>
        <taxon>Elusimicrobium</taxon>
    </lineage>
</organism>
<keyword evidence="3" id="KW-1185">Reference proteome</keyword>
<dbReference type="InterPro" id="IPR025247">
    <property type="entry name" value="EcoRI-like_methylase"/>
</dbReference>
<dbReference type="KEGG" id="emi:Emin_0007"/>
<dbReference type="EMBL" id="CP001055">
    <property type="protein sequence ID" value="ACC97575.1"/>
    <property type="molecule type" value="Genomic_DNA"/>
</dbReference>
<dbReference type="STRING" id="445932.Emin_0007"/>
<sequence>MQNNKNTKQYIYIVQALLEPSKCKIGKTKDFERRLKEYNNMTGKSNENSYRYLFACEVKDMSELEKDIKENFSALREQKKREIYFYNPSLFDGYVKFIKTHKMFIKEIFTKEEDKKIIIKIVKKTTPSLEERGITRKDVMQKAQKVDNDEFYTRFEDVEKELSLYDISIWKNKIVFCNCDDAVDSDNKKTSAFALYFIQKFKEFELKKLICTHYSGVVDLFNQGASGYIFTKDGFREFKDYPKGYTGSFDDPLSLKILNKEADIVCTNPPFSRAKDFWRMLIGSSKKFIIISNISNPITPAYIKYFRENKVWAGYNRVDKYLNPKRELVEASGHWYTNIPIQDRPKSKNLKIIPLKDVPDKYKKFDDNKTLLVDNCYIPDDYNKPFAVSARPILNGLLEKGYKIVEDTQYFPYENGKKGFGRVLVEKI</sequence>
<evidence type="ECO:0000259" key="1">
    <source>
        <dbReference type="Pfam" id="PF10544"/>
    </source>
</evidence>
<evidence type="ECO:0000313" key="2">
    <source>
        <dbReference type="EMBL" id="ACC97575.1"/>
    </source>
</evidence>
<dbReference type="InterPro" id="IPR018306">
    <property type="entry name" value="Phage_T5_Orf172_DNA-bd"/>
</dbReference>
<dbReference type="AlphaFoldDB" id="B2KAM9"/>
<protein>
    <recommendedName>
        <fullName evidence="1">Bacteriophage T5 Orf172 DNA-binding domain-containing protein</fullName>
    </recommendedName>
</protein>
<gene>
    <name evidence="2" type="ordered locus">Emin_0007</name>
</gene>
<dbReference type="OrthoDB" id="9774673at2"/>
<proteinExistence type="predicted"/>
<reference evidence="2 3" key="1">
    <citation type="journal article" date="2009" name="Appl. Environ. Microbiol.">
        <title>Genomic analysis of 'Elusimicrobium minutum,' the first cultivated representative of the phylum 'Elusimicrobia' (formerly termite group 1).</title>
        <authorList>
            <person name="Herlemann D.P.R."/>
            <person name="Geissinger O."/>
            <person name="Ikeda-Ohtsubo W."/>
            <person name="Kunin V."/>
            <person name="Sun H."/>
            <person name="Lapidus A."/>
            <person name="Hugenholtz P."/>
            <person name="Brune A."/>
        </authorList>
    </citation>
    <scope>NUCLEOTIDE SEQUENCE [LARGE SCALE GENOMIC DNA]</scope>
    <source>
        <strain evidence="2 3">Pei191</strain>
    </source>
</reference>
<dbReference type="Pfam" id="PF10544">
    <property type="entry name" value="T5orf172"/>
    <property type="match status" value="1"/>
</dbReference>
<dbReference type="Proteomes" id="UP000001029">
    <property type="component" value="Chromosome"/>
</dbReference>
<dbReference type="Pfam" id="PF13651">
    <property type="entry name" value="EcoRI_methylase"/>
    <property type="match status" value="1"/>
</dbReference>